<dbReference type="AlphaFoldDB" id="A0A7W9GFI8"/>
<comment type="caution">
    <text evidence="1">The sequence shown here is derived from an EMBL/GenBank/DDBJ whole genome shotgun (WGS) entry which is preliminary data.</text>
</comment>
<dbReference type="Proteomes" id="UP000579153">
    <property type="component" value="Unassembled WGS sequence"/>
</dbReference>
<dbReference type="EMBL" id="JACHMB010000001">
    <property type="protein sequence ID" value="MBB5782868.1"/>
    <property type="molecule type" value="Genomic_DNA"/>
</dbReference>
<evidence type="ECO:0000313" key="2">
    <source>
        <dbReference type="Proteomes" id="UP000579153"/>
    </source>
</evidence>
<sequence>MASELLLSLRLGAVRAERVPREVVDALLSVQVSEGVGQPGGFRLSFGMGKRSLLFRELLPSGALDPPARAQIVVTIRGQATVLMDGVVTRHEVTPSAEPGQARLTLTGEDVSRMMDVVDFTGVPYMGLPPEVRVAMICAKYPMYGLVPRIVPSVKLVTPNPMESIPSQQGTDLAYVKALAAQVGYQFYVEPGPDPGVNYAYWGPLVKAGPPQPTLWANADATTNVETLTFTFDGFSATQYVALVQEPVTKFPVPIPIPDVTPVNPPMGARKPLPLKASVVRGLAKLSPLEAGLVALARAADSYEVISGQGTLDVLRYGRPLRARRPVTVRGAGLGYDGTYFVKSVTHDITRGGYTQQFTLTRNAFLPLS</sequence>
<dbReference type="RefSeq" id="WP_185075884.1">
    <property type="nucleotide sequence ID" value="NZ_JACHMB010000001.1"/>
</dbReference>
<proteinExistence type="predicted"/>
<evidence type="ECO:0008006" key="3">
    <source>
        <dbReference type="Google" id="ProtNLM"/>
    </source>
</evidence>
<accession>A0A7W9GFI8</accession>
<organism evidence="1 2">
    <name type="scientific">Nonomuraea jabiensis</name>
    <dbReference type="NCBI Taxonomy" id="882448"/>
    <lineage>
        <taxon>Bacteria</taxon>
        <taxon>Bacillati</taxon>
        <taxon>Actinomycetota</taxon>
        <taxon>Actinomycetes</taxon>
        <taxon>Streptosporangiales</taxon>
        <taxon>Streptosporangiaceae</taxon>
        <taxon>Nonomuraea</taxon>
    </lineage>
</organism>
<protein>
    <recommendedName>
        <fullName evidence="3">Phage protein D</fullName>
    </recommendedName>
</protein>
<reference evidence="1 2" key="1">
    <citation type="submission" date="2020-08" db="EMBL/GenBank/DDBJ databases">
        <title>Sequencing the genomes of 1000 actinobacteria strains.</title>
        <authorList>
            <person name="Klenk H.-P."/>
        </authorList>
    </citation>
    <scope>NUCLEOTIDE SEQUENCE [LARGE SCALE GENOMIC DNA]</scope>
    <source>
        <strain evidence="1 2">DSM 45507</strain>
    </source>
</reference>
<keyword evidence="2" id="KW-1185">Reference proteome</keyword>
<evidence type="ECO:0000313" key="1">
    <source>
        <dbReference type="EMBL" id="MBB5782868.1"/>
    </source>
</evidence>
<gene>
    <name evidence="1" type="ORF">HD596_009624</name>
</gene>
<name>A0A7W9GFI8_9ACTN</name>